<organism evidence="1">
    <name type="scientific">Magallana gigas</name>
    <name type="common">Pacific oyster</name>
    <name type="synonym">Crassostrea gigas</name>
    <dbReference type="NCBI Taxonomy" id="29159"/>
    <lineage>
        <taxon>Eukaryota</taxon>
        <taxon>Metazoa</taxon>
        <taxon>Spiralia</taxon>
        <taxon>Lophotrochozoa</taxon>
        <taxon>Mollusca</taxon>
        <taxon>Bivalvia</taxon>
        <taxon>Autobranchia</taxon>
        <taxon>Pteriomorphia</taxon>
        <taxon>Ostreida</taxon>
        <taxon>Ostreoidea</taxon>
        <taxon>Ostreidae</taxon>
        <taxon>Magallana</taxon>
    </lineage>
</organism>
<sequence length="507" mass="55560">MRSIVTLSALVVVAIALPMRKREGPLDDLQHWSKIWGTTEEELSNVSKEEIERYTGLMLRDLNDVIKTLDSLLSGKGLEDGGEKALYQLGGMIMLTEIDAADESSIKPMELPEDKDSQCSADAVEKQNDCDAKFGVILRCIRRGVAILISSLKSDDDALKKIKFSKAVINKIGSQAAGIFDLAEECYDNQDNQNNEKCRCIDSHVTCMFQNQNQHWIDTWTASEDDVKNAPADQIERYVELLLRDLGRMVQSFDVVLSGKGGEEEGAIALHHIAGAIQLLQLDAVSGRSKSHHGGETSIKPMQLPENSDQGCTAEDIEKQDTCDAKFGLILRCIRGGVVAVIDSLRSNQTDIIEKISFTKAVINRIGAGAKGVFQLADVAHASPEETQRYTDLLLRDLNEVKNNLNALLSGEKAIRPLDLPADANDGCTPADVEKMTGCDKKFELIFRCMKQGVDATIQVLQSDADIIKKIGFVKAVINGIGASGTDIFRLAGHCYEDGNNNKVHLL</sequence>
<gene>
    <name evidence="1" type="ORF">CGI_10004310</name>
</gene>
<dbReference type="AlphaFoldDB" id="K1R0M8"/>
<accession>K1R0M8</accession>
<dbReference type="InParanoid" id="K1R0M8"/>
<proteinExistence type="predicted"/>
<evidence type="ECO:0000313" key="1">
    <source>
        <dbReference type="EMBL" id="EKC27276.1"/>
    </source>
</evidence>
<dbReference type="EMBL" id="JH817224">
    <property type="protein sequence ID" value="EKC27276.1"/>
    <property type="molecule type" value="Genomic_DNA"/>
</dbReference>
<name>K1R0M8_MAGGI</name>
<protein>
    <submittedName>
        <fullName evidence="1">Uncharacterized protein</fullName>
    </submittedName>
</protein>
<reference evidence="1" key="1">
    <citation type="journal article" date="2012" name="Nature">
        <title>The oyster genome reveals stress adaptation and complexity of shell formation.</title>
        <authorList>
            <person name="Zhang G."/>
            <person name="Fang X."/>
            <person name="Guo X."/>
            <person name="Li L."/>
            <person name="Luo R."/>
            <person name="Xu F."/>
            <person name="Yang P."/>
            <person name="Zhang L."/>
            <person name="Wang X."/>
            <person name="Qi H."/>
            <person name="Xiong Z."/>
            <person name="Que H."/>
            <person name="Xie Y."/>
            <person name="Holland P.W."/>
            <person name="Paps J."/>
            <person name="Zhu Y."/>
            <person name="Wu F."/>
            <person name="Chen Y."/>
            <person name="Wang J."/>
            <person name="Peng C."/>
            <person name="Meng J."/>
            <person name="Yang L."/>
            <person name="Liu J."/>
            <person name="Wen B."/>
            <person name="Zhang N."/>
            <person name="Huang Z."/>
            <person name="Zhu Q."/>
            <person name="Feng Y."/>
            <person name="Mount A."/>
            <person name="Hedgecock D."/>
            <person name="Xu Z."/>
            <person name="Liu Y."/>
            <person name="Domazet-Loso T."/>
            <person name="Du Y."/>
            <person name="Sun X."/>
            <person name="Zhang S."/>
            <person name="Liu B."/>
            <person name="Cheng P."/>
            <person name="Jiang X."/>
            <person name="Li J."/>
            <person name="Fan D."/>
            <person name="Wang W."/>
            <person name="Fu W."/>
            <person name="Wang T."/>
            <person name="Wang B."/>
            <person name="Zhang J."/>
            <person name="Peng Z."/>
            <person name="Li Y."/>
            <person name="Li N."/>
            <person name="Wang J."/>
            <person name="Chen M."/>
            <person name="He Y."/>
            <person name="Tan F."/>
            <person name="Song X."/>
            <person name="Zheng Q."/>
            <person name="Huang R."/>
            <person name="Yang H."/>
            <person name="Du X."/>
            <person name="Chen L."/>
            <person name="Yang M."/>
            <person name="Gaffney P.M."/>
            <person name="Wang S."/>
            <person name="Luo L."/>
            <person name="She Z."/>
            <person name="Ming Y."/>
            <person name="Huang W."/>
            <person name="Zhang S."/>
            <person name="Huang B."/>
            <person name="Zhang Y."/>
            <person name="Qu T."/>
            <person name="Ni P."/>
            <person name="Miao G."/>
            <person name="Wang J."/>
            <person name="Wang Q."/>
            <person name="Steinberg C.E."/>
            <person name="Wang H."/>
            <person name="Li N."/>
            <person name="Qian L."/>
            <person name="Zhang G."/>
            <person name="Li Y."/>
            <person name="Yang H."/>
            <person name="Liu X."/>
            <person name="Wang J."/>
            <person name="Yin Y."/>
            <person name="Wang J."/>
        </authorList>
    </citation>
    <scope>NUCLEOTIDE SEQUENCE [LARGE SCALE GENOMIC DNA]</scope>
    <source>
        <strain evidence="1">05x7-T-G4-1.051#20</strain>
    </source>
</reference>
<dbReference type="HOGENOM" id="CLU_537767_0_0_1"/>